<evidence type="ECO:0000313" key="2">
    <source>
        <dbReference type="Proteomes" id="UP000663722"/>
    </source>
</evidence>
<dbReference type="AlphaFoldDB" id="A0A975GU23"/>
<keyword evidence="2" id="KW-1185">Reference proteome</keyword>
<dbReference type="Proteomes" id="UP000663722">
    <property type="component" value="Chromosome"/>
</dbReference>
<dbReference type="EMBL" id="CP061800">
    <property type="protein sequence ID" value="QTA93704.1"/>
    <property type="molecule type" value="Genomic_DNA"/>
</dbReference>
<organism evidence="1 2">
    <name type="scientific">Desulfonema magnum</name>
    <dbReference type="NCBI Taxonomy" id="45655"/>
    <lineage>
        <taxon>Bacteria</taxon>
        <taxon>Pseudomonadati</taxon>
        <taxon>Thermodesulfobacteriota</taxon>
        <taxon>Desulfobacteria</taxon>
        <taxon>Desulfobacterales</taxon>
        <taxon>Desulfococcaceae</taxon>
        <taxon>Desulfonema</taxon>
    </lineage>
</organism>
<proteinExistence type="predicted"/>
<gene>
    <name evidence="1" type="ORF">dnm_098080</name>
</gene>
<sequence>MTGGEKPGFFMSVSYESRFLYEIPVEKTNFRISHTIKKGITLFIKRNPFNFYGSGGWIRTNDLRVMLTTTVFTA</sequence>
<reference evidence="1" key="1">
    <citation type="journal article" date="2021" name="Microb. Physiol.">
        <title>Proteogenomic Insights into the Physiology of Marine, Sulfate-Reducing, Filamentous Desulfonema limicola and Desulfonema magnum.</title>
        <authorList>
            <person name="Schnaars V."/>
            <person name="Wohlbrand L."/>
            <person name="Scheve S."/>
            <person name="Hinrichs C."/>
            <person name="Reinhardt R."/>
            <person name="Rabus R."/>
        </authorList>
    </citation>
    <scope>NUCLEOTIDE SEQUENCE</scope>
    <source>
        <strain evidence="1">4be13</strain>
    </source>
</reference>
<evidence type="ECO:0000313" key="1">
    <source>
        <dbReference type="EMBL" id="QTA93704.1"/>
    </source>
</evidence>
<accession>A0A975GU23</accession>
<dbReference type="KEGG" id="dmm:dnm_098080"/>
<protein>
    <submittedName>
        <fullName evidence="1">Uncharacterized protein</fullName>
    </submittedName>
</protein>
<name>A0A975GU23_9BACT</name>